<comment type="caution">
    <text evidence="1">The sequence shown here is derived from an EMBL/GenBank/DDBJ whole genome shotgun (WGS) entry which is preliminary data.</text>
</comment>
<dbReference type="EMBL" id="CAXLJM020000043">
    <property type="protein sequence ID" value="CAL8109944.1"/>
    <property type="molecule type" value="Genomic_DNA"/>
</dbReference>
<organism evidence="1 2">
    <name type="scientific">Orchesella dallaii</name>
    <dbReference type="NCBI Taxonomy" id="48710"/>
    <lineage>
        <taxon>Eukaryota</taxon>
        <taxon>Metazoa</taxon>
        <taxon>Ecdysozoa</taxon>
        <taxon>Arthropoda</taxon>
        <taxon>Hexapoda</taxon>
        <taxon>Collembola</taxon>
        <taxon>Entomobryomorpha</taxon>
        <taxon>Entomobryoidea</taxon>
        <taxon>Orchesellidae</taxon>
        <taxon>Orchesellinae</taxon>
        <taxon>Orchesella</taxon>
    </lineage>
</organism>
<protein>
    <submittedName>
        <fullName evidence="1">Uncharacterized protein</fullName>
    </submittedName>
</protein>
<evidence type="ECO:0000313" key="1">
    <source>
        <dbReference type="EMBL" id="CAL8109944.1"/>
    </source>
</evidence>
<evidence type="ECO:0000313" key="2">
    <source>
        <dbReference type="Proteomes" id="UP001642540"/>
    </source>
</evidence>
<gene>
    <name evidence="1" type="ORF">ODALV1_LOCUS13835</name>
</gene>
<accession>A0ABP1QQE8</accession>
<sequence length="377" mass="42100">MASNRKVNMVKGDIESTGVAKKIVMYSRTDPTGEKFLRYLKYVTFLKKKFTGTGSQSPWKELKTQGALEGIMLSLKKLFVSEDVAKLTNVDEQANKKGANQNQNSTVKDICSMSLSVLSHSFALDYSIRSEAVKNGFISSLQQFIANFTKDTFIVFKHAEMLSRAVRCIANLSNDSHCRESVLRTGVAISILRILELVDEKMNSDTFKDATSGQSFVDKVVNKNLICSCIRAIRILTSDSKLTSNGRSHLLRFGSLVTVINTLTWDGNLSSDETFVLDVVRALNFLSVRIRSAPPDVVDTLIYNPEVCKIRRLIKIFEGSQPDGKLFTPVIKCLINFSANKEISDCIGSLRIFPIILEKLDVLNENYYHGKLNSIVP</sequence>
<keyword evidence="2" id="KW-1185">Reference proteome</keyword>
<dbReference type="Proteomes" id="UP001642540">
    <property type="component" value="Unassembled WGS sequence"/>
</dbReference>
<proteinExistence type="predicted"/>
<dbReference type="InterPro" id="IPR016024">
    <property type="entry name" value="ARM-type_fold"/>
</dbReference>
<dbReference type="SUPFAM" id="SSF48371">
    <property type="entry name" value="ARM repeat"/>
    <property type="match status" value="1"/>
</dbReference>
<dbReference type="Gene3D" id="1.25.10.10">
    <property type="entry name" value="Leucine-rich Repeat Variant"/>
    <property type="match status" value="1"/>
</dbReference>
<name>A0ABP1QQE8_9HEXA</name>
<dbReference type="InterPro" id="IPR011989">
    <property type="entry name" value="ARM-like"/>
</dbReference>
<reference evidence="1 2" key="1">
    <citation type="submission" date="2024-08" db="EMBL/GenBank/DDBJ databases">
        <authorList>
            <person name="Cucini C."/>
            <person name="Frati F."/>
        </authorList>
    </citation>
    <scope>NUCLEOTIDE SEQUENCE [LARGE SCALE GENOMIC DNA]</scope>
</reference>